<accession>A0A1A0WA20</accession>
<proteinExistence type="predicted"/>
<dbReference type="InterPro" id="IPR022536">
    <property type="entry name" value="EspC"/>
</dbReference>
<sequence length="111" mass="11492">MTTPQSDANALKVLVDDLNARSAQQRKIADGINAAEHITDGASFAVIRTHGVVCALATSALKEAQMSRTAANQAMNGASTKLAGILDSASAQYSGTDQHQAGKLDGQMPPR</sequence>
<evidence type="ECO:0000313" key="1">
    <source>
        <dbReference type="EMBL" id="OBB93629.1"/>
    </source>
</evidence>
<organism evidence="1 2">
    <name type="scientific">Mycolicibacterium peregrinum</name>
    <name type="common">Mycobacterium peregrinum</name>
    <dbReference type="NCBI Taxonomy" id="43304"/>
    <lineage>
        <taxon>Bacteria</taxon>
        <taxon>Bacillati</taxon>
        <taxon>Actinomycetota</taxon>
        <taxon>Actinomycetes</taxon>
        <taxon>Mycobacteriales</taxon>
        <taxon>Mycobacteriaceae</taxon>
        <taxon>Mycolicibacterium</taxon>
    </lineage>
</organism>
<gene>
    <name evidence="1" type="ORF">A5779_20655</name>
</gene>
<comment type="caution">
    <text evidence="1">The sequence shown here is derived from an EMBL/GenBank/DDBJ whole genome shotgun (WGS) entry which is preliminary data.</text>
</comment>
<dbReference type="GO" id="GO:0009306">
    <property type="term" value="P:protein secretion"/>
    <property type="evidence" value="ECO:0007669"/>
    <property type="project" value="InterPro"/>
</dbReference>
<dbReference type="EMBL" id="LZSY01000061">
    <property type="protein sequence ID" value="OBB93629.1"/>
    <property type="molecule type" value="Genomic_DNA"/>
</dbReference>
<protein>
    <recommendedName>
        <fullName evidence="3">ESX-1 secretion-associated protein</fullName>
    </recommendedName>
</protein>
<name>A0A1A0WA20_MYCPR</name>
<dbReference type="Proteomes" id="UP000094008">
    <property type="component" value="Unassembled WGS sequence"/>
</dbReference>
<evidence type="ECO:0000313" key="2">
    <source>
        <dbReference type="Proteomes" id="UP000094008"/>
    </source>
</evidence>
<dbReference type="Pfam" id="PF10824">
    <property type="entry name" value="T7SS_ESX_EspC"/>
    <property type="match status" value="1"/>
</dbReference>
<dbReference type="AlphaFoldDB" id="A0A1A0WA20"/>
<evidence type="ECO:0008006" key="3">
    <source>
        <dbReference type="Google" id="ProtNLM"/>
    </source>
</evidence>
<reference evidence="2" key="1">
    <citation type="submission" date="2016-06" db="EMBL/GenBank/DDBJ databases">
        <authorList>
            <person name="Sutton G."/>
            <person name="Brinkac L."/>
            <person name="Sanka R."/>
            <person name="Adams M."/>
            <person name="Lau E."/>
            <person name="Mehaffy C."/>
            <person name="Tameris M."/>
            <person name="Hatherill M."/>
            <person name="Hanekom W."/>
            <person name="Mahomed H."/>
            <person name="Mcshane H."/>
        </authorList>
    </citation>
    <scope>NUCLEOTIDE SEQUENCE [LARGE SCALE GENOMIC DNA]</scope>
    <source>
        <strain evidence="2">852002-10433_SCH5171157</strain>
    </source>
</reference>